<dbReference type="Pfam" id="PF00908">
    <property type="entry name" value="dTDP_sugar_isom"/>
    <property type="match status" value="1"/>
</dbReference>
<dbReference type="GO" id="GO:0000271">
    <property type="term" value="P:polysaccharide biosynthetic process"/>
    <property type="evidence" value="ECO:0007669"/>
    <property type="project" value="TreeGrafter"/>
</dbReference>
<organism evidence="9">
    <name type="scientific">Campylobacter upsaliensis</name>
    <dbReference type="NCBI Taxonomy" id="28080"/>
    <lineage>
        <taxon>Bacteria</taxon>
        <taxon>Pseudomonadati</taxon>
        <taxon>Campylobacterota</taxon>
        <taxon>Epsilonproteobacteria</taxon>
        <taxon>Campylobacterales</taxon>
        <taxon>Campylobacteraceae</taxon>
        <taxon>Campylobacter</taxon>
    </lineage>
</organism>
<dbReference type="InterPro" id="IPR000888">
    <property type="entry name" value="RmlC-like"/>
</dbReference>
<dbReference type="GO" id="GO:0008830">
    <property type="term" value="F:dTDP-4-dehydrorhamnose 3,5-epimerase activity"/>
    <property type="evidence" value="ECO:0007669"/>
    <property type="project" value="UniProtKB-EC"/>
</dbReference>
<evidence type="ECO:0000256" key="6">
    <source>
        <dbReference type="ARBA" id="ARBA00031424"/>
    </source>
</evidence>
<evidence type="ECO:0000256" key="7">
    <source>
        <dbReference type="ARBA" id="ARBA00033311"/>
    </source>
</evidence>
<proteinExistence type="predicted"/>
<feature type="site" description="Participates in a stacking interaction with the thymidine ring of dTDP-4-oxo-6-deoxyglucose" evidence="8">
    <location>
        <position position="52"/>
    </location>
</feature>
<comment type="caution">
    <text evidence="9">The sequence shown here is derived from an EMBL/GenBank/DDBJ whole genome shotgun (WGS) entry which is preliminary data.</text>
</comment>
<dbReference type="InterPro" id="IPR014710">
    <property type="entry name" value="RmlC-like_jellyroll"/>
</dbReference>
<dbReference type="PANTHER" id="PTHR21047">
    <property type="entry name" value="DTDP-6-DEOXY-D-GLUCOSE-3,5 EPIMERASE"/>
    <property type="match status" value="1"/>
</dbReference>
<gene>
    <name evidence="9" type="ORF">BSY74_08240</name>
</gene>
<dbReference type="InterPro" id="IPR011051">
    <property type="entry name" value="RmlC_Cupin_sf"/>
</dbReference>
<evidence type="ECO:0000256" key="2">
    <source>
        <dbReference type="ARBA" id="ARBA00001997"/>
    </source>
</evidence>
<evidence type="ECO:0000256" key="8">
    <source>
        <dbReference type="PIRSR" id="PIRSR600888-3"/>
    </source>
</evidence>
<evidence type="ECO:0000256" key="5">
    <source>
        <dbReference type="ARBA" id="ARBA00029758"/>
    </source>
</evidence>
<dbReference type="AlphaFoldDB" id="A0A5L4YYI8"/>
<feature type="non-terminal residue" evidence="9">
    <location>
        <position position="1"/>
    </location>
</feature>
<evidence type="ECO:0000256" key="3">
    <source>
        <dbReference type="ARBA" id="ARBA00012098"/>
    </source>
</evidence>
<dbReference type="EMBL" id="AACNSW010000060">
    <property type="protein sequence ID" value="EAL3777459.1"/>
    <property type="molecule type" value="Genomic_DNA"/>
</dbReference>
<evidence type="ECO:0000256" key="1">
    <source>
        <dbReference type="ARBA" id="ARBA00001298"/>
    </source>
</evidence>
<dbReference type="PANTHER" id="PTHR21047:SF2">
    <property type="entry name" value="THYMIDINE DIPHOSPHO-4-KETO-RHAMNOSE 3,5-EPIMERASE"/>
    <property type="match status" value="1"/>
</dbReference>
<dbReference type="EC" id="5.1.3.13" evidence="3"/>
<dbReference type="Gene3D" id="2.60.120.10">
    <property type="entry name" value="Jelly Rolls"/>
    <property type="match status" value="1"/>
</dbReference>
<sequence length="89" mass="10547">KESPTYLKYESFNISSKQKKLILIPPFFGNAHYVLGDKEALYYYKWAYEGEYVDAEDQFAYAWNDERIGIKWQGENPILSERDLKVLRG</sequence>
<comment type="function">
    <text evidence="2">Catalyzes the epimerization of the C3' and C5'positions of dTDP-6-deoxy-D-xylo-4-hexulose, forming dTDP-6-deoxy-L-lyxo-4-hexulose.</text>
</comment>
<reference evidence="9" key="1">
    <citation type="submission" date="2018-05" db="EMBL/GenBank/DDBJ databases">
        <authorList>
            <consortium name="PulseNet: The National Subtyping Network for Foodborne Disease Surveillance"/>
            <person name="Tarr C.L."/>
            <person name="Trees E."/>
            <person name="Katz L.S."/>
            <person name="Carleton-Romer H.A."/>
            <person name="Stroika S."/>
            <person name="Kucerova Z."/>
            <person name="Roache K.F."/>
            <person name="Sabol A.L."/>
            <person name="Besser J."/>
            <person name="Gerner-Smidt P."/>
        </authorList>
    </citation>
    <scope>NUCLEOTIDE SEQUENCE</scope>
    <source>
        <strain evidence="9">PNUSAC001154</strain>
    </source>
</reference>
<protein>
    <recommendedName>
        <fullName evidence="4">dTDP-4-dehydrorhamnose 3,5-epimerase</fullName>
        <ecNumber evidence="3">5.1.3.13</ecNumber>
    </recommendedName>
    <alternativeName>
        <fullName evidence="6">Thymidine diphospho-4-keto-rhamnose 3,5-epimerase</fullName>
    </alternativeName>
    <alternativeName>
        <fullName evidence="5">dTDP-4-keto-6-deoxyglucose 3,5-epimerase</fullName>
    </alternativeName>
    <alternativeName>
        <fullName evidence="7">dTDP-6-deoxy-D-xylo-4-hexulose 3,5-epimerase</fullName>
    </alternativeName>
</protein>
<comment type="catalytic activity">
    <reaction evidence="1">
        <text>dTDP-4-dehydro-6-deoxy-alpha-D-glucose = dTDP-4-dehydro-beta-L-rhamnose</text>
        <dbReference type="Rhea" id="RHEA:16969"/>
        <dbReference type="ChEBI" id="CHEBI:57649"/>
        <dbReference type="ChEBI" id="CHEBI:62830"/>
        <dbReference type="EC" id="5.1.3.13"/>
    </reaction>
</comment>
<dbReference type="SUPFAM" id="SSF51182">
    <property type="entry name" value="RmlC-like cupins"/>
    <property type="match status" value="1"/>
</dbReference>
<name>A0A5L4YYI8_CAMUP</name>
<dbReference type="RefSeq" id="WP_220726154.1">
    <property type="nucleotide sequence ID" value="NZ_CBCXLM010000003.1"/>
</dbReference>
<evidence type="ECO:0000256" key="4">
    <source>
        <dbReference type="ARBA" id="ARBA00019595"/>
    </source>
</evidence>
<accession>A0A5L4YYI8</accession>
<evidence type="ECO:0000313" key="9">
    <source>
        <dbReference type="EMBL" id="EAL3777459.1"/>
    </source>
</evidence>
<dbReference type="GO" id="GO:0005829">
    <property type="term" value="C:cytosol"/>
    <property type="evidence" value="ECO:0007669"/>
    <property type="project" value="TreeGrafter"/>
</dbReference>